<dbReference type="PROSITE" id="PS01094">
    <property type="entry name" value="UPF0076"/>
    <property type="match status" value="1"/>
</dbReference>
<name>A0A9N7IZI0_LATSK</name>
<dbReference type="Pfam" id="PF01042">
    <property type="entry name" value="Ribonuc_L-PSP"/>
    <property type="match status" value="1"/>
</dbReference>
<dbReference type="GO" id="GO:0019239">
    <property type="term" value="F:deaminase activity"/>
    <property type="evidence" value="ECO:0007669"/>
    <property type="project" value="TreeGrafter"/>
</dbReference>
<dbReference type="Proteomes" id="UP000239650">
    <property type="component" value="Unassembled WGS sequence"/>
</dbReference>
<evidence type="ECO:0000313" key="4">
    <source>
        <dbReference type="Proteomes" id="UP000239650"/>
    </source>
</evidence>
<proteinExistence type="inferred from homology"/>
<dbReference type="EMBL" id="CP122959">
    <property type="protein sequence ID" value="WGI19623.1"/>
    <property type="molecule type" value="Genomic_DNA"/>
</dbReference>
<evidence type="ECO:0000313" key="3">
    <source>
        <dbReference type="EMBL" id="WGI19623.1"/>
    </source>
</evidence>
<dbReference type="RefSeq" id="WP_016264695.1">
    <property type="nucleotide sequence ID" value="NZ_AP017931.1"/>
</dbReference>
<dbReference type="EMBL" id="OKRC01000014">
    <property type="protein sequence ID" value="SPE23553.1"/>
    <property type="molecule type" value="Genomic_DNA"/>
</dbReference>
<dbReference type="Proteomes" id="UP001179858">
    <property type="component" value="Chromosome"/>
</dbReference>
<keyword evidence="2" id="KW-0378">Hydrolase</keyword>
<dbReference type="PANTHER" id="PTHR11803">
    <property type="entry name" value="2-IMINOBUTANOATE/2-IMINOPROPANOATE DEAMINASE RIDA"/>
    <property type="match status" value="1"/>
</dbReference>
<dbReference type="InterPro" id="IPR035959">
    <property type="entry name" value="RutC-like_sf"/>
</dbReference>
<sequence length="122" mass="13132">MSEKIYTKQAPEPLGPYSQAIATDKIVFMSGQLGLKDGKLAPDLAGQTKQAIMNLQSVLKEAGLSLENIVKTNCFLTNLDDFNEFNQVYAEFFGDIAPARSAVQVGKLPAGGIVEIEAIAVR</sequence>
<dbReference type="InterPro" id="IPR006175">
    <property type="entry name" value="YjgF/YER057c/UK114"/>
</dbReference>
<dbReference type="SUPFAM" id="SSF55298">
    <property type="entry name" value="YjgF-like"/>
    <property type="match status" value="1"/>
</dbReference>
<reference evidence="2 4" key="1">
    <citation type="submission" date="2018-02" db="EMBL/GenBank/DDBJ databases">
        <authorList>
            <person name="Rodrigo-Torres L."/>
            <person name="Arahal R. D."/>
            <person name="Lucena T."/>
        </authorList>
    </citation>
    <scope>NUCLEOTIDE SEQUENCE [LARGE SCALE GENOMIC DNA]</scope>
    <source>
        <strain evidence="2 4">CECT 9267</strain>
    </source>
</reference>
<dbReference type="EC" id="3.5.4.-" evidence="2"/>
<comment type="similarity">
    <text evidence="1">Belongs to the RutC family.</text>
</comment>
<dbReference type="NCBIfam" id="TIGR00004">
    <property type="entry name" value="Rid family detoxifying hydrolase"/>
    <property type="match status" value="1"/>
</dbReference>
<dbReference type="FunFam" id="3.30.1330.40:FF:000001">
    <property type="entry name" value="L-PSP family endoribonuclease"/>
    <property type="match status" value="1"/>
</dbReference>
<dbReference type="GeneID" id="57133302"/>
<dbReference type="Gene3D" id="3.30.1330.40">
    <property type="entry name" value="RutC-like"/>
    <property type="match status" value="1"/>
</dbReference>
<dbReference type="InterPro" id="IPR019897">
    <property type="entry name" value="RidA_CS"/>
</dbReference>
<dbReference type="AlphaFoldDB" id="A0A9N7IZI0"/>
<reference evidence="3" key="2">
    <citation type="submission" date="2023-04" db="EMBL/GenBank/DDBJ databases">
        <title>Novel strain of Lactilactobacillus sakei and use thereof.</title>
        <authorList>
            <person name="Kim S.Y."/>
        </authorList>
    </citation>
    <scope>NUCLEOTIDE SEQUENCE</scope>
    <source>
        <strain evidence="3">HUP1</strain>
    </source>
</reference>
<dbReference type="InterPro" id="IPR006056">
    <property type="entry name" value="RidA"/>
</dbReference>
<organism evidence="2 4">
    <name type="scientific">Latilactobacillus sakei</name>
    <name type="common">Lactobacillus sakei</name>
    <dbReference type="NCBI Taxonomy" id="1599"/>
    <lineage>
        <taxon>Bacteria</taxon>
        <taxon>Bacillati</taxon>
        <taxon>Bacillota</taxon>
        <taxon>Bacilli</taxon>
        <taxon>Lactobacillales</taxon>
        <taxon>Lactobacillaceae</taxon>
        <taxon>Latilactobacillus</taxon>
    </lineage>
</organism>
<dbReference type="CDD" id="cd00448">
    <property type="entry name" value="YjgF_YER057c_UK114_family"/>
    <property type="match status" value="1"/>
</dbReference>
<evidence type="ECO:0000256" key="1">
    <source>
        <dbReference type="ARBA" id="ARBA00010552"/>
    </source>
</evidence>
<dbReference type="GO" id="GO:0005829">
    <property type="term" value="C:cytosol"/>
    <property type="evidence" value="ECO:0007669"/>
    <property type="project" value="TreeGrafter"/>
</dbReference>
<accession>A0A9N7IZI0</accession>
<gene>
    <name evidence="2" type="primary">yabJ</name>
    <name evidence="2" type="ORF">LAS9267_02019</name>
    <name evidence="3" type="ORF">QBD03_02605</name>
</gene>
<evidence type="ECO:0000313" key="2">
    <source>
        <dbReference type="EMBL" id="SPE23553.1"/>
    </source>
</evidence>
<protein>
    <submittedName>
        <fullName evidence="2">Enamine/imine deaminase</fullName>
        <ecNumber evidence="2">3.5.4.-</ecNumber>
    </submittedName>
    <submittedName>
        <fullName evidence="3">Rid family detoxifying hydrolase</fullName>
    </submittedName>
</protein>
<dbReference type="PANTHER" id="PTHR11803:SF58">
    <property type="entry name" value="PROTEIN HMF1-RELATED"/>
    <property type="match status" value="1"/>
</dbReference>